<dbReference type="STRING" id="53326.A0A016WSW2"/>
<evidence type="ECO:0000313" key="3">
    <source>
        <dbReference type="Proteomes" id="UP000024635"/>
    </source>
</evidence>
<accession>A0A016WSW2</accession>
<evidence type="ECO:0000313" key="2">
    <source>
        <dbReference type="EMBL" id="EYC42696.1"/>
    </source>
</evidence>
<gene>
    <name evidence="2" type="primary">Acey_s0521.g2866</name>
    <name evidence="2" type="ORF">Y032_0521g2866</name>
</gene>
<dbReference type="InterPro" id="IPR009878">
    <property type="entry name" value="Phlebovirus_G2_fusion"/>
</dbReference>
<reference evidence="3" key="1">
    <citation type="journal article" date="2015" name="Nat. Genet.">
        <title>The genome and transcriptome of the zoonotic hookworm Ancylostoma ceylanicum identify infection-specific gene families.</title>
        <authorList>
            <person name="Schwarz E.M."/>
            <person name="Hu Y."/>
            <person name="Antoshechkin I."/>
            <person name="Miller M.M."/>
            <person name="Sternberg P.W."/>
            <person name="Aroian R.V."/>
        </authorList>
    </citation>
    <scope>NUCLEOTIDE SEQUENCE</scope>
    <source>
        <strain evidence="3">HY135</strain>
    </source>
</reference>
<dbReference type="Gene3D" id="2.60.40.3770">
    <property type="match status" value="1"/>
</dbReference>
<organism evidence="2 3">
    <name type="scientific">Ancylostoma ceylanicum</name>
    <dbReference type="NCBI Taxonomy" id="53326"/>
    <lineage>
        <taxon>Eukaryota</taxon>
        <taxon>Metazoa</taxon>
        <taxon>Ecdysozoa</taxon>
        <taxon>Nematoda</taxon>
        <taxon>Chromadorea</taxon>
        <taxon>Rhabditida</taxon>
        <taxon>Rhabditina</taxon>
        <taxon>Rhabditomorpha</taxon>
        <taxon>Strongyloidea</taxon>
        <taxon>Ancylostomatidae</taxon>
        <taxon>Ancylostomatinae</taxon>
        <taxon>Ancylostoma</taxon>
    </lineage>
</organism>
<dbReference type="OrthoDB" id="5877595at2759"/>
<dbReference type="Pfam" id="PF07245">
    <property type="entry name" value="Phlebovirus_G2"/>
    <property type="match status" value="1"/>
</dbReference>
<protein>
    <recommendedName>
        <fullName evidence="1">Phlebovirus glycoprotein G2 fusion domain-containing protein</fullName>
    </recommendedName>
</protein>
<feature type="domain" description="Phlebovirus glycoprotein G2 fusion" evidence="1">
    <location>
        <begin position="4"/>
        <end position="192"/>
    </location>
</feature>
<dbReference type="EMBL" id="JARK01000121">
    <property type="protein sequence ID" value="EYC42696.1"/>
    <property type="molecule type" value="Genomic_DNA"/>
</dbReference>
<sequence>MSYSCFYCNETCLFYKYYAMPTSSKIYRIFTFPTWDIQFEGMIKVKIKESTKTHQFTLHPGSPFRFNNIKLALTSTISPNHPIPSSYFITDERIIARIEPAPQRHFPPNSPGLLQCKTKKDAASFNRMFSKRSCTCTKRVYYAACSCPNGTMSSFIRNPHNQLPILTKQAAILNKGFTLMMKSSIGSAPTVQISAKGLVMASKKNNNTCKVQMQTLSDCYQCIRGATTNASCVSSEGEETTQIECGNATNLMKCTPQGTSSQLRFHFTESRIDTNCTITCPSGNTVATLRGQLEFVNEGTYLTEIHSINANKPSNNGIHFKDVLNLFEKISKSFPIPFDFFSFKFYLALIC</sequence>
<name>A0A016WSW2_9BILA</name>
<proteinExistence type="predicted"/>
<dbReference type="AlphaFoldDB" id="A0A016WSW2"/>
<evidence type="ECO:0000259" key="1">
    <source>
        <dbReference type="Pfam" id="PF07245"/>
    </source>
</evidence>
<comment type="caution">
    <text evidence="2">The sequence shown here is derived from an EMBL/GenBank/DDBJ whole genome shotgun (WGS) entry which is preliminary data.</text>
</comment>
<dbReference type="Proteomes" id="UP000024635">
    <property type="component" value="Unassembled WGS sequence"/>
</dbReference>
<keyword evidence="3" id="KW-1185">Reference proteome</keyword>